<dbReference type="Proteomes" id="UP001216510">
    <property type="component" value="Chromosome"/>
</dbReference>
<accession>A0ABY8BBU5</accession>
<evidence type="ECO:0008006" key="3">
    <source>
        <dbReference type="Google" id="ProtNLM"/>
    </source>
</evidence>
<reference evidence="1 2" key="1">
    <citation type="submission" date="2023-02" db="EMBL/GenBank/DDBJ databases">
        <title>Gemone sequence of Telluria chitinolytica ACM 3522T.</title>
        <authorList>
            <person name="Frediansyah A."/>
            <person name="Miess H."/>
            <person name="Gross H."/>
        </authorList>
    </citation>
    <scope>NUCLEOTIDE SEQUENCE [LARGE SCALE GENOMIC DNA]</scope>
    <source>
        <strain evidence="1 2">ACM 3522</strain>
    </source>
</reference>
<keyword evidence="2" id="KW-1185">Reference proteome</keyword>
<organism evidence="1 2">
    <name type="scientific">Pseudoduganella chitinolytica</name>
    <dbReference type="NCBI Taxonomy" id="34070"/>
    <lineage>
        <taxon>Bacteria</taxon>
        <taxon>Pseudomonadati</taxon>
        <taxon>Pseudomonadota</taxon>
        <taxon>Betaproteobacteria</taxon>
        <taxon>Burkholderiales</taxon>
        <taxon>Oxalobacteraceae</taxon>
        <taxon>Telluria group</taxon>
        <taxon>Pseudoduganella</taxon>
    </lineage>
</organism>
<evidence type="ECO:0000313" key="1">
    <source>
        <dbReference type="EMBL" id="WEF31849.1"/>
    </source>
</evidence>
<gene>
    <name evidence="1" type="ORF">PX653_20795</name>
</gene>
<name>A0ABY8BBU5_9BURK</name>
<sequence length="162" mass="17678">MDSGWELLPGSPEDVAEVRERCRRMVRRRAVVSAGVSAVPLPGLDIVSDLKMFTQLIEDVNREFGLTAEQVDKLQPHYKLIAYQAAVSVGGSLVGRLITRDLLLKLMQKSGKKLVAKQASKFVPLAGQAASAAIGFFAFRQIGYQHVEACAKVAQELLAAKR</sequence>
<evidence type="ECO:0000313" key="2">
    <source>
        <dbReference type="Proteomes" id="UP001216510"/>
    </source>
</evidence>
<dbReference type="EMBL" id="CP119083">
    <property type="protein sequence ID" value="WEF31849.1"/>
    <property type="molecule type" value="Genomic_DNA"/>
</dbReference>
<dbReference type="RefSeq" id="WP_277414618.1">
    <property type="nucleotide sequence ID" value="NZ_CP119083.1"/>
</dbReference>
<proteinExistence type="predicted"/>
<protein>
    <recommendedName>
        <fullName evidence="3">DUF697 domain-containing protein</fullName>
    </recommendedName>
</protein>